<reference evidence="3" key="1">
    <citation type="submission" date="2023-01" db="EMBL/GenBank/DDBJ databases">
        <title>Key to firefly adult light organ development and bioluminescence: homeobox transcription factors regulate luciferase expression and transportation to peroxisome.</title>
        <authorList>
            <person name="Fu X."/>
        </authorList>
    </citation>
    <scope>NUCLEOTIDE SEQUENCE [LARGE SCALE GENOMIC DNA]</scope>
</reference>
<dbReference type="InterPro" id="IPR036728">
    <property type="entry name" value="PBP_GOBP_sf"/>
</dbReference>
<keyword evidence="1" id="KW-0732">Signal</keyword>
<dbReference type="SUPFAM" id="SSF47565">
    <property type="entry name" value="Insect pheromone/odorant-binding proteins"/>
    <property type="match status" value="1"/>
</dbReference>
<keyword evidence="3" id="KW-1185">Reference proteome</keyword>
<dbReference type="CDD" id="cd23992">
    <property type="entry name" value="PBP_GOBP"/>
    <property type="match status" value="1"/>
</dbReference>
<proteinExistence type="predicted"/>
<dbReference type="AlphaFoldDB" id="A0AAN7PF39"/>
<dbReference type="EMBL" id="JARPUR010000001">
    <property type="protein sequence ID" value="KAK4884307.1"/>
    <property type="molecule type" value="Genomic_DNA"/>
</dbReference>
<dbReference type="Gene3D" id="1.10.238.20">
    <property type="entry name" value="Pheromone/general odorant binding protein domain"/>
    <property type="match status" value="1"/>
</dbReference>
<evidence type="ECO:0000256" key="1">
    <source>
        <dbReference type="SAM" id="SignalP"/>
    </source>
</evidence>
<sequence>MKTIFYILVLSFLRQHDCKPTVKDMQSAELVCLNELHFNHSDVPDISNFGVDAVDNANNRKMFACLFSKMGILDDEQKISPEGFDNFVDILVEAVNANEHAKKMISESLQQCKDIEGRSGGEIGFKLRNCIKRAGAELREKVKKSDSH</sequence>
<gene>
    <name evidence="2" type="ORF">RN001_000578</name>
</gene>
<feature type="chain" id="PRO_5042950255" evidence="1">
    <location>
        <begin position="19"/>
        <end position="148"/>
    </location>
</feature>
<dbReference type="Proteomes" id="UP001353858">
    <property type="component" value="Unassembled WGS sequence"/>
</dbReference>
<dbReference type="InterPro" id="IPR006170">
    <property type="entry name" value="PBP/GOBP"/>
</dbReference>
<evidence type="ECO:0000313" key="2">
    <source>
        <dbReference type="EMBL" id="KAK4884307.1"/>
    </source>
</evidence>
<dbReference type="Pfam" id="PF01395">
    <property type="entry name" value="PBP_GOBP"/>
    <property type="match status" value="1"/>
</dbReference>
<accession>A0AAN7PF39</accession>
<feature type="signal peptide" evidence="1">
    <location>
        <begin position="1"/>
        <end position="18"/>
    </location>
</feature>
<evidence type="ECO:0000313" key="3">
    <source>
        <dbReference type="Proteomes" id="UP001353858"/>
    </source>
</evidence>
<protein>
    <submittedName>
        <fullName evidence="2">Uncharacterized protein</fullName>
    </submittedName>
</protein>
<dbReference type="GO" id="GO:0005549">
    <property type="term" value="F:odorant binding"/>
    <property type="evidence" value="ECO:0007669"/>
    <property type="project" value="InterPro"/>
</dbReference>
<name>A0AAN7PF39_9COLE</name>
<organism evidence="2 3">
    <name type="scientific">Aquatica leii</name>
    <dbReference type="NCBI Taxonomy" id="1421715"/>
    <lineage>
        <taxon>Eukaryota</taxon>
        <taxon>Metazoa</taxon>
        <taxon>Ecdysozoa</taxon>
        <taxon>Arthropoda</taxon>
        <taxon>Hexapoda</taxon>
        <taxon>Insecta</taxon>
        <taxon>Pterygota</taxon>
        <taxon>Neoptera</taxon>
        <taxon>Endopterygota</taxon>
        <taxon>Coleoptera</taxon>
        <taxon>Polyphaga</taxon>
        <taxon>Elateriformia</taxon>
        <taxon>Elateroidea</taxon>
        <taxon>Lampyridae</taxon>
        <taxon>Luciolinae</taxon>
        <taxon>Aquatica</taxon>
    </lineage>
</organism>
<comment type="caution">
    <text evidence="2">The sequence shown here is derived from an EMBL/GenBank/DDBJ whole genome shotgun (WGS) entry which is preliminary data.</text>
</comment>